<protein>
    <submittedName>
        <fullName evidence="4">Oxidoreductase</fullName>
    </submittedName>
</protein>
<dbReference type="PATRIC" id="fig|1423804.4.peg.3403"/>
<dbReference type="STRING" id="1423804.FD14_GL003168"/>
<dbReference type="Gene3D" id="3.40.50.720">
    <property type="entry name" value="NAD(P)-binding Rossmann-like Domain"/>
    <property type="match status" value="1"/>
</dbReference>
<dbReference type="AlphaFoldDB" id="A0A0R2FCE2"/>
<keyword evidence="5" id="KW-1185">Reference proteome</keyword>
<dbReference type="OrthoDB" id="9792162at2"/>
<comment type="caution">
    <text evidence="4">The sequence shown here is derived from an EMBL/GenBank/DDBJ whole genome shotgun (WGS) entry which is preliminary data.</text>
</comment>
<evidence type="ECO:0000259" key="3">
    <source>
        <dbReference type="SMART" id="SM00829"/>
    </source>
</evidence>
<dbReference type="GO" id="GO:0003960">
    <property type="term" value="F:quinone reductase (NADPH) activity"/>
    <property type="evidence" value="ECO:0007669"/>
    <property type="project" value="TreeGrafter"/>
</dbReference>
<feature type="domain" description="Enoyl reductase (ER)" evidence="3">
    <location>
        <begin position="10"/>
        <end position="316"/>
    </location>
</feature>
<dbReference type="SUPFAM" id="SSF50129">
    <property type="entry name" value="GroES-like"/>
    <property type="match status" value="1"/>
</dbReference>
<dbReference type="InterPro" id="IPR020843">
    <property type="entry name" value="ER"/>
</dbReference>
<reference evidence="4 5" key="1">
    <citation type="journal article" date="2015" name="Genome Announc.">
        <title>Expanding the biotechnology potential of lactobacilli through comparative genomics of 213 strains and associated genera.</title>
        <authorList>
            <person name="Sun Z."/>
            <person name="Harris H.M."/>
            <person name="McCann A."/>
            <person name="Guo C."/>
            <person name="Argimon S."/>
            <person name="Zhang W."/>
            <person name="Yang X."/>
            <person name="Jeffery I.B."/>
            <person name="Cooney J.C."/>
            <person name="Kagawa T.F."/>
            <person name="Liu W."/>
            <person name="Song Y."/>
            <person name="Salvetti E."/>
            <person name="Wrobel A."/>
            <person name="Rasinkangas P."/>
            <person name="Parkhill J."/>
            <person name="Rea M.C."/>
            <person name="O'Sullivan O."/>
            <person name="Ritari J."/>
            <person name="Douillard F.P."/>
            <person name="Paul Ross R."/>
            <person name="Yang R."/>
            <person name="Briner A.E."/>
            <person name="Felis G.E."/>
            <person name="de Vos W.M."/>
            <person name="Barrangou R."/>
            <person name="Klaenhammer T.R."/>
            <person name="Caufield P.W."/>
            <person name="Cui Y."/>
            <person name="Zhang H."/>
            <person name="O'Toole P.W."/>
        </authorList>
    </citation>
    <scope>NUCLEOTIDE SEQUENCE [LARGE SCALE GENOMIC DNA]</scope>
    <source>
        <strain evidence="4 5">DSM 23365</strain>
    </source>
</reference>
<dbReference type="RefSeq" id="WP_057151733.1">
    <property type="nucleotide sequence ID" value="NZ_AYZM01000046.1"/>
</dbReference>
<evidence type="ECO:0000256" key="1">
    <source>
        <dbReference type="ARBA" id="ARBA00022857"/>
    </source>
</evidence>
<dbReference type="SMART" id="SM00829">
    <property type="entry name" value="PKS_ER"/>
    <property type="match status" value="1"/>
</dbReference>
<evidence type="ECO:0000313" key="5">
    <source>
        <dbReference type="Proteomes" id="UP000051442"/>
    </source>
</evidence>
<dbReference type="SUPFAM" id="SSF51735">
    <property type="entry name" value="NAD(P)-binding Rossmann-fold domains"/>
    <property type="match status" value="1"/>
</dbReference>
<dbReference type="InterPro" id="IPR036291">
    <property type="entry name" value="NAD(P)-bd_dom_sf"/>
</dbReference>
<organism evidence="4 5">
    <name type="scientific">Secundilactobacillus similis DSM 23365 = JCM 2765</name>
    <dbReference type="NCBI Taxonomy" id="1423804"/>
    <lineage>
        <taxon>Bacteria</taxon>
        <taxon>Bacillati</taxon>
        <taxon>Bacillota</taxon>
        <taxon>Bacilli</taxon>
        <taxon>Lactobacillales</taxon>
        <taxon>Lactobacillaceae</taxon>
        <taxon>Secundilactobacillus</taxon>
    </lineage>
</organism>
<dbReference type="Pfam" id="PF08240">
    <property type="entry name" value="ADH_N"/>
    <property type="match status" value="1"/>
</dbReference>
<dbReference type="GO" id="GO:0035925">
    <property type="term" value="F:mRNA 3'-UTR AU-rich region binding"/>
    <property type="evidence" value="ECO:0007669"/>
    <property type="project" value="TreeGrafter"/>
</dbReference>
<dbReference type="GO" id="GO:0005829">
    <property type="term" value="C:cytosol"/>
    <property type="evidence" value="ECO:0007669"/>
    <property type="project" value="TreeGrafter"/>
</dbReference>
<sequence length="318" mass="34819">MHAIVVRHPGGPEVLEYTTVPKPVVKPGWSRIKVAGFGINHSEIFTRQGDSPSVKFPRILGIEVTGIIDVSTDTKLHPGQRVVSLMGEMGRDFDGSYAEYVLVPNHQIYPVTTTLTPAQLAAVPETYYTAFGIFNSLQLRANDRILIRAATSGVGVAVIKLIQSLPFNTIITGTTRNPRKQRLLQKLNLDKVLITDDPLTLPGSAGQFDKIIDLVGPATIADSFTHLAEFGILNSTGQLGGQWTLPEFDPIVDIPNNRYLTGFYSGNVTADQIQHLVSYIENHQIDVTPDKTFDLAHTREAHEYLAQSTGIGKVVVLI</sequence>
<dbReference type="Pfam" id="PF13602">
    <property type="entry name" value="ADH_zinc_N_2"/>
    <property type="match status" value="1"/>
</dbReference>
<dbReference type="GO" id="GO:0070402">
    <property type="term" value="F:NADPH binding"/>
    <property type="evidence" value="ECO:0007669"/>
    <property type="project" value="TreeGrafter"/>
</dbReference>
<accession>A0A0R2FCE2</accession>
<evidence type="ECO:0000313" key="4">
    <source>
        <dbReference type="EMBL" id="KRN26096.1"/>
    </source>
</evidence>
<keyword evidence="1" id="KW-0521">NADP</keyword>
<evidence type="ECO:0000256" key="2">
    <source>
        <dbReference type="ARBA" id="ARBA00023002"/>
    </source>
</evidence>
<dbReference type="InterPro" id="IPR013154">
    <property type="entry name" value="ADH-like_N"/>
</dbReference>
<dbReference type="Proteomes" id="UP000051442">
    <property type="component" value="Unassembled WGS sequence"/>
</dbReference>
<gene>
    <name evidence="4" type="ORF">FD14_GL003168</name>
</gene>
<dbReference type="InterPro" id="IPR011032">
    <property type="entry name" value="GroES-like_sf"/>
</dbReference>
<dbReference type="Gene3D" id="3.90.180.10">
    <property type="entry name" value="Medium-chain alcohol dehydrogenases, catalytic domain"/>
    <property type="match status" value="1"/>
</dbReference>
<name>A0A0R2FCE2_9LACO</name>
<dbReference type="PANTHER" id="PTHR48106">
    <property type="entry name" value="QUINONE OXIDOREDUCTASE PIG3-RELATED"/>
    <property type="match status" value="1"/>
</dbReference>
<dbReference type="EMBL" id="AYZM01000046">
    <property type="protein sequence ID" value="KRN26096.1"/>
    <property type="molecule type" value="Genomic_DNA"/>
</dbReference>
<keyword evidence="2" id="KW-0560">Oxidoreductase</keyword>
<proteinExistence type="predicted"/>
<dbReference type="PANTHER" id="PTHR48106:SF13">
    <property type="entry name" value="QUINONE OXIDOREDUCTASE-RELATED"/>
    <property type="match status" value="1"/>
</dbReference>